<name>E3LTQ8_CAERE</name>
<gene>
    <name evidence="2" type="ORF">CRE_30951</name>
</gene>
<organism evidence="3">
    <name type="scientific">Caenorhabditis remanei</name>
    <name type="common">Caenorhabditis vulgaris</name>
    <dbReference type="NCBI Taxonomy" id="31234"/>
    <lineage>
        <taxon>Eukaryota</taxon>
        <taxon>Metazoa</taxon>
        <taxon>Ecdysozoa</taxon>
        <taxon>Nematoda</taxon>
        <taxon>Chromadorea</taxon>
        <taxon>Rhabditida</taxon>
        <taxon>Rhabditina</taxon>
        <taxon>Rhabditomorpha</taxon>
        <taxon>Rhabditoidea</taxon>
        <taxon>Rhabditidae</taxon>
        <taxon>Peloderinae</taxon>
        <taxon>Caenorhabditis</taxon>
    </lineage>
</organism>
<evidence type="ECO:0000313" key="3">
    <source>
        <dbReference type="Proteomes" id="UP000008281"/>
    </source>
</evidence>
<evidence type="ECO:0000313" key="2">
    <source>
        <dbReference type="EMBL" id="EFP11185.1"/>
    </source>
</evidence>
<dbReference type="Gene3D" id="1.20.1070.10">
    <property type="entry name" value="Rhodopsin 7-helix transmembrane proteins"/>
    <property type="match status" value="1"/>
</dbReference>
<dbReference type="InParanoid" id="E3LTQ8"/>
<dbReference type="HOGENOM" id="CLU_049496_0_0_1"/>
<feature type="transmembrane region" description="Helical" evidence="1">
    <location>
        <begin position="244"/>
        <end position="268"/>
    </location>
</feature>
<feature type="transmembrane region" description="Helical" evidence="1">
    <location>
        <begin position="149"/>
        <end position="173"/>
    </location>
</feature>
<keyword evidence="3" id="KW-1185">Reference proteome</keyword>
<dbReference type="InterPro" id="IPR003839">
    <property type="entry name" value="7TM_GPCR_serpentine_rcpt_Sru"/>
</dbReference>
<dbReference type="EMBL" id="DS268415">
    <property type="protein sequence ID" value="EFP11185.1"/>
    <property type="molecule type" value="Genomic_DNA"/>
</dbReference>
<dbReference type="eggNOG" id="ENOG502TI9A">
    <property type="taxonomic scope" value="Eukaryota"/>
</dbReference>
<feature type="transmembrane region" description="Helical" evidence="1">
    <location>
        <begin position="21"/>
        <end position="43"/>
    </location>
</feature>
<evidence type="ECO:0008006" key="4">
    <source>
        <dbReference type="Google" id="ProtNLM"/>
    </source>
</evidence>
<dbReference type="Proteomes" id="UP000008281">
    <property type="component" value="Unassembled WGS sequence"/>
</dbReference>
<keyword evidence="1" id="KW-0812">Transmembrane</keyword>
<sequence>MNLSSLPGSIHDKLEYMNFKFQFNIVSLILLISYLTVLFTIFIVCKMLKHFQKPVSCHVQKSVFYSFIWMQLSNLLFYIFDNLVFRIPPSGILTSWLSSTSPAFFLKFSYYFLLITNYFSTGFSLLFCLIRFVVVYFPESYRDKIRSLLKLYIPMSSILPFLLTLFLLPATVYCKQLSTPYSFGEIYLAYIGAWDDIYYDPFNVLVNFSCTLTIFMINILLLCRIRQMMKKRVNHSSRIIKAEVSLTLMTITMNIPYVANAGITVLLMKSRRPFLKLLVFQIISFLDFSISRYTLLPRQIVSDLGLCAVPWIFYLTHPMFRKKAAAVTVSHMSSRSKSKKKNWRI</sequence>
<keyword evidence="1" id="KW-1133">Transmembrane helix</keyword>
<dbReference type="AlphaFoldDB" id="E3LTQ8"/>
<reference evidence="2" key="1">
    <citation type="submission" date="2007-07" db="EMBL/GenBank/DDBJ databases">
        <title>PCAP assembly of the Caenorhabditis remanei genome.</title>
        <authorList>
            <consortium name="The Caenorhabditis remanei Sequencing Consortium"/>
            <person name="Wilson R.K."/>
        </authorList>
    </citation>
    <scope>NUCLEOTIDE SEQUENCE [LARGE SCALE GENOMIC DNA]</scope>
    <source>
        <strain evidence="2">PB4641</strain>
    </source>
</reference>
<dbReference type="PANTHER" id="PTHR46045">
    <property type="entry name" value="SERPENTINE RECEPTOR, CLASS U-RELATED"/>
    <property type="match status" value="1"/>
</dbReference>
<feature type="transmembrane region" description="Helical" evidence="1">
    <location>
        <begin position="63"/>
        <end position="80"/>
    </location>
</feature>
<protein>
    <recommendedName>
        <fullName evidence="4">Serpentine receptor class gamma</fullName>
    </recommendedName>
</protein>
<keyword evidence="1" id="KW-0472">Membrane</keyword>
<feature type="transmembrane region" description="Helical" evidence="1">
    <location>
        <begin position="204"/>
        <end position="223"/>
    </location>
</feature>
<accession>E3LTQ8</accession>
<feature type="transmembrane region" description="Helical" evidence="1">
    <location>
        <begin position="118"/>
        <end position="137"/>
    </location>
</feature>
<evidence type="ECO:0000256" key="1">
    <source>
        <dbReference type="SAM" id="Phobius"/>
    </source>
</evidence>
<dbReference type="OrthoDB" id="10423928at2759"/>
<proteinExistence type="predicted"/>
<dbReference type="Pfam" id="PF10322">
    <property type="entry name" value="7TM_GPCR_Sru"/>
    <property type="match status" value="1"/>
</dbReference>